<keyword evidence="1 4" id="KW-0808">Transferase</keyword>
<proteinExistence type="predicted"/>
<keyword evidence="2" id="KW-0548">Nucleotidyltransferase</keyword>
<dbReference type="InterPro" id="IPR050065">
    <property type="entry name" value="GlmU-like"/>
</dbReference>
<comment type="caution">
    <text evidence="4">The sequence shown here is derived from an EMBL/GenBank/DDBJ whole genome shotgun (WGS) entry which is preliminary data.</text>
</comment>
<dbReference type="PANTHER" id="PTHR43584:SF8">
    <property type="entry name" value="N-ACETYLMURAMATE ALPHA-1-PHOSPHATE URIDYLYLTRANSFERASE"/>
    <property type="match status" value="1"/>
</dbReference>
<dbReference type="Gene3D" id="3.90.550.10">
    <property type="entry name" value="Spore Coat Polysaccharide Biosynthesis Protein SpsA, Chain A"/>
    <property type="match status" value="1"/>
</dbReference>
<dbReference type="InterPro" id="IPR029044">
    <property type="entry name" value="Nucleotide-diphossugar_trans"/>
</dbReference>
<organism evidence="4 5">
    <name type="scientific">Lentzea rhizosphaerae</name>
    <dbReference type="NCBI Taxonomy" id="2041025"/>
    <lineage>
        <taxon>Bacteria</taxon>
        <taxon>Bacillati</taxon>
        <taxon>Actinomycetota</taxon>
        <taxon>Actinomycetes</taxon>
        <taxon>Pseudonocardiales</taxon>
        <taxon>Pseudonocardiaceae</taxon>
        <taxon>Lentzea</taxon>
    </lineage>
</organism>
<sequence>MKGVILAAGRGSRLGSLTDHRPKCLVPLAGQPLLAWQRDALIAGGADQTAIVVGYQADLLRRLGMPTFYAPRWDQTNMVVSLCAAAPWLRTEPCVVSYGDIVFEPAAVRALVAARGDLAITYDPRWHDLWSRRFDDPLEDAETFVLADNGSVARIGGRAADVEEIEGQYMGLLRFTPASWAAVETTLDRLSARQRDRLDMTGLLQLLIYAGHRVEAVPYRGGWGEVDHESDLEVCESLVAQRLLRRPGRRAS</sequence>
<dbReference type="Pfam" id="PF12804">
    <property type="entry name" value="NTP_transf_3"/>
    <property type="match status" value="1"/>
</dbReference>
<dbReference type="PANTHER" id="PTHR43584">
    <property type="entry name" value="NUCLEOTIDYL TRANSFERASE"/>
    <property type="match status" value="1"/>
</dbReference>
<protein>
    <submittedName>
        <fullName evidence="4">NTP transferase domain-containing protein</fullName>
    </submittedName>
</protein>
<reference evidence="5" key="1">
    <citation type="journal article" date="2019" name="Int. J. Syst. Evol. Microbiol.">
        <title>The Global Catalogue of Microorganisms (GCM) 10K type strain sequencing project: providing services to taxonomists for standard genome sequencing and annotation.</title>
        <authorList>
            <consortium name="The Broad Institute Genomics Platform"/>
            <consortium name="The Broad Institute Genome Sequencing Center for Infectious Disease"/>
            <person name="Wu L."/>
            <person name="Ma J."/>
        </authorList>
    </citation>
    <scope>NUCLEOTIDE SEQUENCE [LARGE SCALE GENOMIC DNA]</scope>
    <source>
        <strain evidence="5">CGMCC 4.7405</strain>
    </source>
</reference>
<evidence type="ECO:0000256" key="1">
    <source>
        <dbReference type="ARBA" id="ARBA00022679"/>
    </source>
</evidence>
<evidence type="ECO:0000256" key="2">
    <source>
        <dbReference type="ARBA" id="ARBA00022695"/>
    </source>
</evidence>
<keyword evidence="5" id="KW-1185">Reference proteome</keyword>
<evidence type="ECO:0000259" key="3">
    <source>
        <dbReference type="Pfam" id="PF12804"/>
    </source>
</evidence>
<dbReference type="Proteomes" id="UP001595690">
    <property type="component" value="Unassembled WGS sequence"/>
</dbReference>
<accession>A0ABV8BN47</accession>
<gene>
    <name evidence="4" type="ORF">ACFOWZ_04420</name>
</gene>
<dbReference type="SUPFAM" id="SSF53448">
    <property type="entry name" value="Nucleotide-diphospho-sugar transferases"/>
    <property type="match status" value="1"/>
</dbReference>
<evidence type="ECO:0000313" key="5">
    <source>
        <dbReference type="Proteomes" id="UP001595690"/>
    </source>
</evidence>
<dbReference type="CDD" id="cd02523">
    <property type="entry name" value="PC_cytidylyltransferase"/>
    <property type="match status" value="1"/>
</dbReference>
<dbReference type="InterPro" id="IPR025877">
    <property type="entry name" value="MobA-like_NTP_Trfase"/>
</dbReference>
<name>A0ABV8BN47_9PSEU</name>
<dbReference type="GO" id="GO:0016740">
    <property type="term" value="F:transferase activity"/>
    <property type="evidence" value="ECO:0007669"/>
    <property type="project" value="UniProtKB-KW"/>
</dbReference>
<dbReference type="RefSeq" id="WP_382369039.1">
    <property type="nucleotide sequence ID" value="NZ_JBHRZI010000005.1"/>
</dbReference>
<dbReference type="EMBL" id="JBHRZI010000005">
    <property type="protein sequence ID" value="MFC3890706.1"/>
    <property type="molecule type" value="Genomic_DNA"/>
</dbReference>
<feature type="domain" description="MobA-like NTP transferase" evidence="3">
    <location>
        <begin position="3"/>
        <end position="118"/>
    </location>
</feature>
<evidence type="ECO:0000313" key="4">
    <source>
        <dbReference type="EMBL" id="MFC3890706.1"/>
    </source>
</evidence>